<dbReference type="EMBL" id="CP054705">
    <property type="protein sequence ID" value="QQK76875.1"/>
    <property type="molecule type" value="Genomic_DNA"/>
</dbReference>
<dbReference type="RefSeq" id="WP_200124001.1">
    <property type="nucleotide sequence ID" value="NZ_CP054705.1"/>
</dbReference>
<accession>A0A7T6Z4J7</accession>
<sequence length="76" mass="8737">MTSYMDVNVFFDESGKNNDKPHLMGGMAMPTQIYKHPAFFDELSAVIQENEIHWTNFGGHHATREGIKHLIYKAIK</sequence>
<evidence type="ECO:0000313" key="1">
    <source>
        <dbReference type="EMBL" id="QQK76875.1"/>
    </source>
</evidence>
<protein>
    <recommendedName>
        <fullName evidence="3">DUF3800 domain-containing protein</fullName>
    </recommendedName>
</protein>
<gene>
    <name evidence="1" type="ORF">HUG15_15750</name>
</gene>
<dbReference type="KEGG" id="scia:HUG15_15750"/>
<evidence type="ECO:0000313" key="2">
    <source>
        <dbReference type="Proteomes" id="UP000595823"/>
    </source>
</evidence>
<reference evidence="1 2" key="1">
    <citation type="submission" date="2020-06" db="EMBL/GenBank/DDBJ databases">
        <title>Genomic analysis of Salicibibacter sp. NKC5-3.</title>
        <authorList>
            <person name="Oh Y.J."/>
        </authorList>
    </citation>
    <scope>NUCLEOTIDE SEQUENCE [LARGE SCALE GENOMIC DNA]</scope>
    <source>
        <strain evidence="1 2">NKC5-3</strain>
    </source>
</reference>
<dbReference type="Proteomes" id="UP000595823">
    <property type="component" value="Chromosome"/>
</dbReference>
<name>A0A7T6Z4J7_9BACI</name>
<dbReference type="AlphaFoldDB" id="A0A7T6Z4J7"/>
<keyword evidence="2" id="KW-1185">Reference proteome</keyword>
<organism evidence="1 2">
    <name type="scientific">Salicibibacter cibarius</name>
    <dbReference type="NCBI Taxonomy" id="2743000"/>
    <lineage>
        <taxon>Bacteria</taxon>
        <taxon>Bacillati</taxon>
        <taxon>Bacillota</taxon>
        <taxon>Bacilli</taxon>
        <taxon>Bacillales</taxon>
        <taxon>Bacillaceae</taxon>
        <taxon>Salicibibacter</taxon>
    </lineage>
</organism>
<proteinExistence type="predicted"/>
<evidence type="ECO:0008006" key="3">
    <source>
        <dbReference type="Google" id="ProtNLM"/>
    </source>
</evidence>